<evidence type="ECO:0000256" key="1">
    <source>
        <dbReference type="ARBA" id="ARBA00001966"/>
    </source>
</evidence>
<evidence type="ECO:0000256" key="13">
    <source>
        <dbReference type="RuleBase" id="RU000442"/>
    </source>
</evidence>
<dbReference type="EMBL" id="UYWY01020657">
    <property type="protein sequence ID" value="VDM42220.1"/>
    <property type="molecule type" value="Genomic_DNA"/>
</dbReference>
<evidence type="ECO:0000256" key="14">
    <source>
        <dbReference type="SAM" id="MobiDB-lite"/>
    </source>
</evidence>
<dbReference type="PANTHER" id="PTHR45812">
    <property type="entry name" value="DNA POLYMERASE ZETA CATALYTIC SUBUNIT"/>
    <property type="match status" value="1"/>
</dbReference>
<dbReference type="InterPro" id="IPR006134">
    <property type="entry name" value="DNA-dir_DNA_pol_B_multi_dom"/>
</dbReference>
<dbReference type="PROSITE" id="PS00116">
    <property type="entry name" value="DNA_POLYMERASE_B"/>
    <property type="match status" value="1"/>
</dbReference>
<dbReference type="InterPro" id="IPR056435">
    <property type="entry name" value="DPOD/Z_N"/>
</dbReference>
<dbReference type="Gene3D" id="3.90.1600.10">
    <property type="entry name" value="Palm domain of DNA polymerase"/>
    <property type="match status" value="1"/>
</dbReference>
<evidence type="ECO:0000256" key="4">
    <source>
        <dbReference type="ARBA" id="ARBA00022695"/>
    </source>
</evidence>
<dbReference type="Gene3D" id="3.30.342.10">
    <property type="entry name" value="DNA Polymerase, chain B, domain 1"/>
    <property type="match status" value="1"/>
</dbReference>
<keyword evidence="7" id="KW-0862">Zinc</keyword>
<dbReference type="InterPro" id="IPR056447">
    <property type="entry name" value="REV3_N"/>
</dbReference>
<keyword evidence="13" id="KW-0235">DNA replication</keyword>
<dbReference type="Proteomes" id="UP000050794">
    <property type="component" value="Unassembled WGS sequence"/>
</dbReference>
<dbReference type="GO" id="GO:0005634">
    <property type="term" value="C:nucleus"/>
    <property type="evidence" value="ECO:0007669"/>
    <property type="project" value="TreeGrafter"/>
</dbReference>
<comment type="similarity">
    <text evidence="2 13">Belongs to the DNA polymerase type-B family.</text>
</comment>
<dbReference type="InterPro" id="IPR012337">
    <property type="entry name" value="RNaseH-like_sf"/>
</dbReference>
<keyword evidence="20" id="KW-1185">Reference proteome</keyword>
<dbReference type="InterPro" id="IPR017964">
    <property type="entry name" value="DNA-dir_DNA_pol_B_CS"/>
</dbReference>
<dbReference type="FunFam" id="1.10.287.690:FF:000002">
    <property type="entry name" value="DNA polymerase zeta"/>
    <property type="match status" value="1"/>
</dbReference>
<dbReference type="EC" id="2.7.7.7" evidence="13"/>
<gene>
    <name evidence="19" type="ORF">TCNE_LOCUS10899</name>
</gene>
<evidence type="ECO:0000313" key="21">
    <source>
        <dbReference type="WBParaSite" id="TCNE_0001089901-mRNA-1"/>
    </source>
</evidence>
<accession>A0A183UQX9</accession>
<dbReference type="InterPro" id="IPR006133">
    <property type="entry name" value="DNA-dir_DNA_pol_B_exonuc"/>
</dbReference>
<evidence type="ECO:0000256" key="11">
    <source>
        <dbReference type="ARBA" id="ARBA00023204"/>
    </source>
</evidence>
<dbReference type="GO" id="GO:0000724">
    <property type="term" value="P:double-strand break repair via homologous recombination"/>
    <property type="evidence" value="ECO:0007669"/>
    <property type="project" value="TreeGrafter"/>
</dbReference>
<reference evidence="21" key="1">
    <citation type="submission" date="2016-06" db="UniProtKB">
        <authorList>
            <consortium name="WormBaseParasite"/>
        </authorList>
    </citation>
    <scope>IDENTIFICATION</scope>
</reference>
<evidence type="ECO:0000259" key="17">
    <source>
        <dbReference type="Pfam" id="PF24055"/>
    </source>
</evidence>
<feature type="domain" description="DNA polymerase delta/zeta catalytic subunit N-terminal" evidence="17">
    <location>
        <begin position="63"/>
        <end position="140"/>
    </location>
</feature>
<feature type="compositionally biased region" description="Polar residues" evidence="14">
    <location>
        <begin position="680"/>
        <end position="710"/>
    </location>
</feature>
<keyword evidence="9" id="KW-0408">Iron</keyword>
<feature type="domain" description="DNA-directed DNA polymerase family B exonuclease" evidence="16">
    <location>
        <begin position="922"/>
        <end position="1074"/>
    </location>
</feature>
<evidence type="ECO:0000256" key="2">
    <source>
        <dbReference type="ARBA" id="ARBA00005755"/>
    </source>
</evidence>
<keyword evidence="3 13" id="KW-0808">Transferase</keyword>
<keyword evidence="4 13" id="KW-0548">Nucleotidyltransferase</keyword>
<evidence type="ECO:0000259" key="15">
    <source>
        <dbReference type="Pfam" id="PF00136"/>
    </source>
</evidence>
<comment type="catalytic activity">
    <reaction evidence="12 13">
        <text>DNA(n) + a 2'-deoxyribonucleoside 5'-triphosphate = DNA(n+1) + diphosphate</text>
        <dbReference type="Rhea" id="RHEA:22508"/>
        <dbReference type="Rhea" id="RHEA-COMP:17339"/>
        <dbReference type="Rhea" id="RHEA-COMP:17340"/>
        <dbReference type="ChEBI" id="CHEBI:33019"/>
        <dbReference type="ChEBI" id="CHEBI:61560"/>
        <dbReference type="ChEBI" id="CHEBI:173112"/>
        <dbReference type="EC" id="2.7.7.7"/>
    </reaction>
</comment>
<dbReference type="SUPFAM" id="SSF53098">
    <property type="entry name" value="Ribonuclease H-like"/>
    <property type="match status" value="1"/>
</dbReference>
<evidence type="ECO:0000259" key="16">
    <source>
        <dbReference type="Pfam" id="PF03104"/>
    </source>
</evidence>
<dbReference type="Pfam" id="PF24055">
    <property type="entry name" value="POL3_N"/>
    <property type="match status" value="1"/>
</dbReference>
<keyword evidence="8 13" id="KW-0239">DNA-directed DNA polymerase</keyword>
<dbReference type="InterPro" id="IPR023211">
    <property type="entry name" value="DNA_pol_palm_dom_sf"/>
</dbReference>
<sequence>MASLCMRNVLCEFYLDKPNGFNRVLARSSKILPVIRLFGILESGRSVPETVLKRQKCCVHIHGVFPYIVLRLGTPLTPEVSDVLRSTLASLVSHRKPNIRSEIIEASIYDIVSFDAKSLYGYYNDDDHFAKIFFTNPQYLRVVSNVLYEEAISNPILQVYEAHTPYLMQFFIDYSIFGMDLVHFNDVKFRISPIKDIGENYFAGMTVGKILSDASLLSPLLPSTNVAIECDVFASNISNAQHYTSSEGLSSNPGLDYIWKDEMRRCRQRGKKLMIESSQEERPTPITANERDWLDRLCNVVKKLKSLLNDGVMANIELTARSTFDSTIIEMNRTLMASNSTENAEAVIHEEEKEEDLILELPEHDTLLFQDDEAEYVDSRKEHEVVRKWRTCRNHYSLFTYHHRRRGAVGCKTNRMLTMTFPVRPAKSLMMHRATVMLTPSVRFFFKIKQNIVLFACVFYLRGFRRFRKGPWRRWWSWEKVDGGSEGIEEAGRCQRLASAIRPLSRRGDFCLLPFGPEPCVTHYTTSCLQAPPMTAYRRRAWSGRSVAAAEHPTGLLLSLRPPPSACQSLALQAPATTPGSREANFVVEELSRLTSYDGGSSKDERLDCESAMRKPSRNLPIDFSLLDEAGSTKRPDSVSNLVSTEAMRCDDKDDQKGSEQGSSQSNGSGDIFEVEHSSGHGSTGTVRSNCDNNLASSSQPEWNRQSSSLSARTLVRLHSETRIEKNSVKKCQQTQQNSQHCISEGSEDLFEKSSLDSASTSKRHSSQRSDLNGSQTPRCSPTAIATYLKQMSEEEDIIWNMVESYENDIGSLWSARRPVKRRIDFDRFHYKIISGMQIKGTQDSDDSGVWLSPTFQLPLRCRSDPITSSDNEPNQTVMGETMLEFSQRSVDEQSDRVNYETMLESWYERRSFNNYEGVEEKLEATVRIPSGPGSNPDTDHTDLRHLCVMSMEVLAPTRPGCPVPDPQFDRVIGIFCSVSLDVCMQESDYDEECILLDSSVIQTESSSEQIICVENESALFDAFAEIVKRIDPDMVIGYDTRRYSWGYLMERSIALGRNLLSELSRYTIDVSEYYRPDIPKFVLDPSPRGRLLLNIWRILRHELALRSYTRSAIVQTVLGRRFPHFSHSAISEWICSGEKHLILLFSSVVTRHLRLCARLNLQIMSQLDLFTRTAEMARVYGIQFAEVLSRGSQFRVESMLLRLARRHSLAAPSVSPAQRTAMCAPEVLPLNMEPESGYYRDPVIVLDFQSLYPSIMIAYNYCFSTCLGKVSNMDNVSQTGLVDSMELGGLVYSLPANELTSMVENGNVHVSPTGTAFCKKSIRRGIMPIMLEEILNTRIMVKKAAKDYKDSRRLARILDARQMALKFVANVTYGYSAANFSGRMPCVEVADSIVSKGRETLERAIAHVNEGNYGQARVIYGDTDSMFVLCPGSTRKEAFEIGEKIANDVTMANPNPVKLKLEKVMHPLVLESKKRYVGMSYEKLDDTEGVFDAKGIETVRRDSCPLVSRILEKSLRLLFADKVAAVVRYLDMQLSNLDRVPLSDFVFSRQYRSTYADTAVVAAKRISEKRRAKCARDEPESGERVPYVIVDGELNATLISCVREPNEYVKNPRLTLNYDYYVQRHVLPSLQRAFNYVPLHFEWCRPTNGDCYKCGALGARPWCEKCSHNPKALLLALCDDSKQRQLHSQLDRACRKCLGLRLCDIEYSSCVNMACAVVQKRITLRKSNTSQAVALHSLSKTSAL</sequence>
<dbReference type="Gene3D" id="1.10.287.690">
    <property type="entry name" value="Helix hairpin bin"/>
    <property type="match status" value="1"/>
</dbReference>
<dbReference type="GO" id="GO:0006260">
    <property type="term" value="P:DNA replication"/>
    <property type="evidence" value="ECO:0007669"/>
    <property type="project" value="UniProtKB-KW"/>
</dbReference>
<feature type="compositionally biased region" description="Basic and acidic residues" evidence="14">
    <location>
        <begin position="648"/>
        <end position="658"/>
    </location>
</feature>
<dbReference type="GO" id="GO:0051536">
    <property type="term" value="F:iron-sulfur cluster binding"/>
    <property type="evidence" value="ECO:0007669"/>
    <property type="project" value="UniProtKB-KW"/>
</dbReference>
<dbReference type="GO" id="GO:0046872">
    <property type="term" value="F:metal ion binding"/>
    <property type="evidence" value="ECO:0007669"/>
    <property type="project" value="UniProtKB-KW"/>
</dbReference>
<protein>
    <recommendedName>
        <fullName evidence="13">DNA polymerase</fullName>
        <ecNumber evidence="13">2.7.7.7</ecNumber>
    </recommendedName>
</protein>
<evidence type="ECO:0000256" key="6">
    <source>
        <dbReference type="ARBA" id="ARBA00022763"/>
    </source>
</evidence>
<feature type="compositionally biased region" description="Polar residues" evidence="14">
    <location>
        <begin position="769"/>
        <end position="780"/>
    </location>
</feature>
<keyword evidence="5" id="KW-0479">Metal-binding</keyword>
<evidence type="ECO:0000256" key="9">
    <source>
        <dbReference type="ARBA" id="ARBA00023004"/>
    </source>
</evidence>
<keyword evidence="13" id="KW-0238">DNA-binding</keyword>
<name>A0A183UQX9_TOXCA</name>
<feature type="region of interest" description="Disordered" evidence="14">
    <location>
        <begin position="753"/>
        <end position="781"/>
    </location>
</feature>
<dbReference type="PRINTS" id="PR00106">
    <property type="entry name" value="DNAPOLB"/>
</dbReference>
<reference evidence="19 20" key="2">
    <citation type="submission" date="2018-11" db="EMBL/GenBank/DDBJ databases">
        <authorList>
            <consortium name="Pathogen Informatics"/>
        </authorList>
    </citation>
    <scope>NUCLEOTIDE SEQUENCE [LARGE SCALE GENOMIC DNA]</scope>
</reference>
<evidence type="ECO:0000256" key="8">
    <source>
        <dbReference type="ARBA" id="ARBA00022932"/>
    </source>
</evidence>
<evidence type="ECO:0000313" key="20">
    <source>
        <dbReference type="Proteomes" id="UP000050794"/>
    </source>
</evidence>
<dbReference type="GO" id="GO:0000166">
    <property type="term" value="F:nucleotide binding"/>
    <property type="evidence" value="ECO:0007669"/>
    <property type="project" value="InterPro"/>
</dbReference>
<keyword evidence="6" id="KW-0227">DNA damage</keyword>
<keyword evidence="10" id="KW-0411">Iron-sulfur</keyword>
<evidence type="ECO:0000259" key="18">
    <source>
        <dbReference type="Pfam" id="PF24065"/>
    </source>
</evidence>
<dbReference type="WBParaSite" id="TCNE_0001089901-mRNA-1">
    <property type="protein sequence ID" value="TCNE_0001089901-mRNA-1"/>
    <property type="gene ID" value="TCNE_0001089901"/>
</dbReference>
<dbReference type="InterPro" id="IPR043502">
    <property type="entry name" value="DNA/RNA_pol_sf"/>
</dbReference>
<evidence type="ECO:0000256" key="3">
    <source>
        <dbReference type="ARBA" id="ARBA00022679"/>
    </source>
</evidence>
<keyword evidence="11" id="KW-0234">DNA repair</keyword>
<dbReference type="InterPro" id="IPR036397">
    <property type="entry name" value="RNaseH_sf"/>
</dbReference>
<dbReference type="InterPro" id="IPR006172">
    <property type="entry name" value="DNA-dir_DNA_pol_B"/>
</dbReference>
<dbReference type="SUPFAM" id="SSF56672">
    <property type="entry name" value="DNA/RNA polymerases"/>
    <property type="match status" value="1"/>
</dbReference>
<dbReference type="GO" id="GO:0003677">
    <property type="term" value="F:DNA binding"/>
    <property type="evidence" value="ECO:0007669"/>
    <property type="project" value="UniProtKB-KW"/>
</dbReference>
<dbReference type="GO" id="GO:0042276">
    <property type="term" value="P:error-prone translesion synthesis"/>
    <property type="evidence" value="ECO:0007669"/>
    <property type="project" value="TreeGrafter"/>
</dbReference>
<dbReference type="Pfam" id="PF00136">
    <property type="entry name" value="DNA_pol_B"/>
    <property type="match status" value="1"/>
</dbReference>
<dbReference type="InterPro" id="IPR030559">
    <property type="entry name" value="PolZ_Rev3"/>
</dbReference>
<dbReference type="SMART" id="SM00486">
    <property type="entry name" value="POLBc"/>
    <property type="match status" value="1"/>
</dbReference>
<dbReference type="Gene3D" id="1.10.132.60">
    <property type="entry name" value="DNA polymerase family B, C-terminal domain"/>
    <property type="match status" value="1"/>
</dbReference>
<feature type="region of interest" description="Disordered" evidence="14">
    <location>
        <begin position="629"/>
        <end position="710"/>
    </location>
</feature>
<dbReference type="Gene3D" id="3.30.420.10">
    <property type="entry name" value="Ribonuclease H-like superfamily/Ribonuclease H"/>
    <property type="match status" value="1"/>
</dbReference>
<proteinExistence type="inferred from homology"/>
<feature type="domain" description="DNA polymerase zeta catalytic subunit N-terminal" evidence="18">
    <location>
        <begin position="4"/>
        <end position="62"/>
    </location>
</feature>
<comment type="cofactor">
    <cofactor evidence="1">
        <name>[4Fe-4S] cluster</name>
        <dbReference type="ChEBI" id="CHEBI:49883"/>
    </cofactor>
</comment>
<organism evidence="20 21">
    <name type="scientific">Toxocara canis</name>
    <name type="common">Canine roundworm</name>
    <dbReference type="NCBI Taxonomy" id="6265"/>
    <lineage>
        <taxon>Eukaryota</taxon>
        <taxon>Metazoa</taxon>
        <taxon>Ecdysozoa</taxon>
        <taxon>Nematoda</taxon>
        <taxon>Chromadorea</taxon>
        <taxon>Rhabditida</taxon>
        <taxon>Spirurina</taxon>
        <taxon>Ascaridomorpha</taxon>
        <taxon>Ascaridoidea</taxon>
        <taxon>Toxocaridae</taxon>
        <taxon>Toxocara</taxon>
    </lineage>
</organism>
<evidence type="ECO:0000256" key="10">
    <source>
        <dbReference type="ARBA" id="ARBA00023014"/>
    </source>
</evidence>
<dbReference type="CDD" id="cd05534">
    <property type="entry name" value="POLBc_zeta"/>
    <property type="match status" value="1"/>
</dbReference>
<feature type="compositionally biased region" description="Low complexity" evidence="14">
    <location>
        <begin position="659"/>
        <end position="671"/>
    </location>
</feature>
<feature type="domain" description="DNA-directed DNA polymerase family B multifunctional" evidence="15">
    <location>
        <begin position="1183"/>
        <end position="1636"/>
    </location>
</feature>
<evidence type="ECO:0000256" key="12">
    <source>
        <dbReference type="ARBA" id="ARBA00049244"/>
    </source>
</evidence>
<dbReference type="PANTHER" id="PTHR45812:SF1">
    <property type="entry name" value="DNA POLYMERASE ZETA CATALYTIC SUBUNIT"/>
    <property type="match status" value="1"/>
</dbReference>
<dbReference type="InterPro" id="IPR042087">
    <property type="entry name" value="DNA_pol_B_thumb"/>
</dbReference>
<dbReference type="GO" id="GO:0003887">
    <property type="term" value="F:DNA-directed DNA polymerase activity"/>
    <property type="evidence" value="ECO:0007669"/>
    <property type="project" value="UniProtKB-KW"/>
</dbReference>
<evidence type="ECO:0000256" key="7">
    <source>
        <dbReference type="ARBA" id="ARBA00022833"/>
    </source>
</evidence>
<evidence type="ECO:0000256" key="5">
    <source>
        <dbReference type="ARBA" id="ARBA00022723"/>
    </source>
</evidence>
<dbReference type="GO" id="GO:0016035">
    <property type="term" value="C:zeta DNA polymerase complex"/>
    <property type="evidence" value="ECO:0007669"/>
    <property type="project" value="InterPro"/>
</dbReference>
<dbReference type="Pfam" id="PF24065">
    <property type="entry name" value="REV3_N"/>
    <property type="match status" value="1"/>
</dbReference>
<dbReference type="Pfam" id="PF03104">
    <property type="entry name" value="DNA_pol_B_exo1"/>
    <property type="match status" value="1"/>
</dbReference>
<dbReference type="CDD" id="cd05778">
    <property type="entry name" value="DNA_polB_zeta_exo"/>
    <property type="match status" value="1"/>
</dbReference>
<evidence type="ECO:0000313" key="19">
    <source>
        <dbReference type="EMBL" id="VDM42220.1"/>
    </source>
</evidence>